<dbReference type="RefSeq" id="XP_067763521.1">
    <property type="nucleotide sequence ID" value="XM_067908700.1"/>
</dbReference>
<keyword evidence="1" id="KW-0472">Membrane</keyword>
<keyword evidence="3" id="KW-1185">Reference proteome</keyword>
<dbReference type="GeneID" id="94298884"/>
<organism evidence="2 3">
    <name type="scientific">Spironucleus salmonicida</name>
    <dbReference type="NCBI Taxonomy" id="348837"/>
    <lineage>
        <taxon>Eukaryota</taxon>
        <taxon>Metamonada</taxon>
        <taxon>Diplomonadida</taxon>
        <taxon>Hexamitidae</taxon>
        <taxon>Hexamitinae</taxon>
        <taxon>Spironucleus</taxon>
    </lineage>
</organism>
<feature type="transmembrane region" description="Helical" evidence="1">
    <location>
        <begin position="20"/>
        <end position="42"/>
    </location>
</feature>
<dbReference type="EMBL" id="AUWU02000005">
    <property type="protein sequence ID" value="KAH0572748.1"/>
    <property type="molecule type" value="Genomic_DNA"/>
</dbReference>
<name>A0A9P8LQZ2_9EUKA</name>
<comment type="caution">
    <text evidence="2">The sequence shown here is derived from an EMBL/GenBank/DDBJ whole genome shotgun (WGS) entry which is preliminary data.</text>
</comment>
<keyword evidence="1" id="KW-1133">Transmembrane helix</keyword>
<dbReference type="Proteomes" id="UP000018208">
    <property type="component" value="Unassembled WGS sequence"/>
</dbReference>
<accession>A0A9P8LQZ2</accession>
<dbReference type="KEGG" id="ssao:94298884"/>
<gene>
    <name evidence="2" type="ORF">SS50377_24861</name>
</gene>
<sequence length="155" mass="18058">MALYDNILQINHHKVQTVKLVGNIQMICIFYVYILSYTHFLIINSCSHLSPQILLNSIYEALNGVIICRIYACFYLCFHASNCSFQCSLEVFSSSINSYIYYYAFSFQYISFYDIRFNLSSSLGSFSTVNLLKNFKQDNAHKNKSLDSNYFRPEC</sequence>
<protein>
    <submittedName>
        <fullName evidence="2">Transmembrane domain-containing protein</fullName>
    </submittedName>
</protein>
<evidence type="ECO:0000313" key="3">
    <source>
        <dbReference type="Proteomes" id="UP000018208"/>
    </source>
</evidence>
<evidence type="ECO:0000256" key="1">
    <source>
        <dbReference type="SAM" id="Phobius"/>
    </source>
</evidence>
<keyword evidence="1 2" id="KW-0812">Transmembrane</keyword>
<reference evidence="2 3" key="1">
    <citation type="journal article" date="2014" name="PLoS Genet.">
        <title>The Genome of Spironucleus salmonicida Highlights a Fish Pathogen Adapted to Fluctuating Environments.</title>
        <authorList>
            <person name="Xu F."/>
            <person name="Jerlstrom-Hultqvist J."/>
            <person name="Einarsson E."/>
            <person name="Astvaldsson A."/>
            <person name="Svard S.G."/>
            <person name="Andersson J.O."/>
        </authorList>
    </citation>
    <scope>NUCLEOTIDE SEQUENCE [LARGE SCALE GENOMIC DNA]</scope>
    <source>
        <strain evidence="2 3">ATCC 50377</strain>
    </source>
</reference>
<dbReference type="AlphaFoldDB" id="A0A9P8LQZ2"/>
<proteinExistence type="predicted"/>
<evidence type="ECO:0000313" key="2">
    <source>
        <dbReference type="EMBL" id="KAH0572748.1"/>
    </source>
</evidence>